<evidence type="ECO:0000313" key="2">
    <source>
        <dbReference type="Proteomes" id="UP000616151"/>
    </source>
</evidence>
<comment type="caution">
    <text evidence="1">The sequence shown here is derived from an EMBL/GenBank/DDBJ whole genome shotgun (WGS) entry which is preliminary data.</text>
</comment>
<protein>
    <submittedName>
        <fullName evidence="1">Aromatic amino acid lyase</fullName>
    </submittedName>
</protein>
<organism evidence="1 2">
    <name type="scientific">Taklimakanibacter albus</name>
    <dbReference type="NCBI Taxonomy" id="2800327"/>
    <lineage>
        <taxon>Bacteria</taxon>
        <taxon>Pseudomonadati</taxon>
        <taxon>Pseudomonadota</taxon>
        <taxon>Alphaproteobacteria</taxon>
        <taxon>Hyphomicrobiales</taxon>
        <taxon>Aestuariivirgaceae</taxon>
        <taxon>Taklimakanibacter</taxon>
    </lineage>
</organism>
<reference evidence="1" key="1">
    <citation type="submission" date="2021-01" db="EMBL/GenBank/DDBJ databases">
        <authorList>
            <person name="Sun Q."/>
        </authorList>
    </citation>
    <scope>NUCLEOTIDE SEQUENCE</scope>
    <source>
        <strain evidence="1">YIM B02566</strain>
    </source>
</reference>
<name>A0ACC5R7M7_9HYPH</name>
<keyword evidence="2" id="KW-1185">Reference proteome</keyword>
<sequence>MTRHTASLVITGHDLDFRAMAKAAAGSLPVSVAASAFTAIAASRAIVETILKENRPAYGITTGVGSQKDFAVDPATAAQYNARLVAAHATRVPGPTLPAEAVRGALIFLANQFANGLSGVSPELVELIATAINGTEMPEIDGSGSVGASDLVPNAQLAHWLLNRPEARKLGLPKPKETLSLINNNAVSLAQGAIALASAERLLAAFDLAAAAALEGFRGNLGAISEAANRAHKREGQRRSALRLRNLLGDSRLWREGEARLLQDPLSFRCVSQVHGASAEVFAETARIWNSELSSVNDNPIIDQETAGAVSNGNMDTTRLTLAADHLRQALGKICDLAGERVHKQQWPAFTGLPTGLAEEGGAIGGVQFLNLGHITASLVTSVKIWARPSLLNSVGQVADGVEDTASHALHAVHDLMRVVDAGWKIAGLELMIALWAMKRRRLRKADLGRGIRPAMEILGEMLPIGREGDAIFDIAPLIAELQSGPLLDRALTEAGERIDLVLT</sequence>
<gene>
    <name evidence="1" type="ORF">JHL16_19915</name>
</gene>
<evidence type="ECO:0000313" key="1">
    <source>
        <dbReference type="EMBL" id="MBK1868632.1"/>
    </source>
</evidence>
<dbReference type="EMBL" id="JAENHL010000007">
    <property type="protein sequence ID" value="MBK1868632.1"/>
    <property type="molecule type" value="Genomic_DNA"/>
</dbReference>
<proteinExistence type="predicted"/>
<keyword evidence="1" id="KW-0456">Lyase</keyword>
<dbReference type="Proteomes" id="UP000616151">
    <property type="component" value="Unassembled WGS sequence"/>
</dbReference>
<accession>A0ACC5R7M7</accession>